<keyword evidence="1" id="KW-1133">Transmembrane helix</keyword>
<dbReference type="EMBL" id="CAEZZP010000131">
    <property type="protein sequence ID" value="CAB4783272.1"/>
    <property type="molecule type" value="Genomic_DNA"/>
</dbReference>
<evidence type="ECO:0000313" key="2">
    <source>
        <dbReference type="EMBL" id="CAB4783272.1"/>
    </source>
</evidence>
<accession>A0A6J6WDP1</accession>
<keyword evidence="1" id="KW-0812">Transmembrane</keyword>
<sequence length="41" mass="4121">MVGVALGGEKLLVLGAIGAVLIIGSTYVGQAIEQKHRTSGL</sequence>
<evidence type="ECO:0000256" key="1">
    <source>
        <dbReference type="SAM" id="Phobius"/>
    </source>
</evidence>
<gene>
    <name evidence="2" type="ORF">UFOPK2880_01581</name>
</gene>
<proteinExistence type="predicted"/>
<protein>
    <submittedName>
        <fullName evidence="2">Unannotated protein</fullName>
    </submittedName>
</protein>
<name>A0A6J6WDP1_9ZZZZ</name>
<keyword evidence="1" id="KW-0472">Membrane</keyword>
<organism evidence="2">
    <name type="scientific">freshwater metagenome</name>
    <dbReference type="NCBI Taxonomy" id="449393"/>
    <lineage>
        <taxon>unclassified sequences</taxon>
        <taxon>metagenomes</taxon>
        <taxon>ecological metagenomes</taxon>
    </lineage>
</organism>
<dbReference type="AlphaFoldDB" id="A0A6J6WDP1"/>
<reference evidence="2" key="1">
    <citation type="submission" date="2020-05" db="EMBL/GenBank/DDBJ databases">
        <authorList>
            <person name="Chiriac C."/>
            <person name="Salcher M."/>
            <person name="Ghai R."/>
            <person name="Kavagutti S V."/>
        </authorList>
    </citation>
    <scope>NUCLEOTIDE SEQUENCE</scope>
</reference>
<feature type="transmembrane region" description="Helical" evidence="1">
    <location>
        <begin position="12"/>
        <end position="32"/>
    </location>
</feature>